<feature type="compositionally biased region" description="Basic residues" evidence="2">
    <location>
        <begin position="484"/>
        <end position="496"/>
    </location>
</feature>
<dbReference type="InterPro" id="IPR000086">
    <property type="entry name" value="NUDIX_hydrolase_dom"/>
</dbReference>
<dbReference type="Gene3D" id="3.90.79.10">
    <property type="entry name" value="Nucleoside Triphosphate Pyrophosphohydrolase"/>
    <property type="match status" value="1"/>
</dbReference>
<dbReference type="PANTHER" id="PTHR21340">
    <property type="entry name" value="DIADENOSINE 5,5-P1,P4-TETRAPHOSPHATE PYROPHOSPHOHYDROLASE MUTT"/>
    <property type="match status" value="1"/>
</dbReference>
<dbReference type="PANTHER" id="PTHR21340:SF0">
    <property type="entry name" value="BIS(5'-NUCLEOSYL)-TETRAPHOSPHATASE [ASYMMETRICAL]"/>
    <property type="match status" value="1"/>
</dbReference>
<gene>
    <name evidence="4" type="ORF">BH719_05455</name>
</gene>
<evidence type="ECO:0000256" key="2">
    <source>
        <dbReference type="SAM" id="MobiDB-lite"/>
    </source>
</evidence>
<reference evidence="4 5" key="1">
    <citation type="submission" date="2016-09" db="EMBL/GenBank/DDBJ databases">
        <title>Complete genome sequence of Actinomyces hongkongensis HKU8.</title>
        <authorList>
            <person name="Gao Y.-X."/>
            <person name="Zhou Y.-Y."/>
            <person name="Xie Y."/>
            <person name="Wang M."/>
            <person name="Wang S.-J."/>
            <person name="Shen S.-G."/>
        </authorList>
    </citation>
    <scope>NUCLEOTIDE SEQUENCE [LARGE SCALE GENOMIC DNA]</scope>
    <source>
        <strain evidence="4 5">HKU8</strain>
    </source>
</reference>
<sequence length="496" mass="50136">MRSAGALVWRFADPGRVDVVGEAVDPADIEVLMVHRPRYRDWSWPKGKAEPGEPIVVAAVREVEEETGIAVILGVPLATQRYRLGSGHTKEVHYWVGAPVPAGSVAERLRAPVVPAPRGEIDQIRWARPDAAEAMLTRRGDRRLLSELASHARAGTLLTTAVALVRPGDAAGPGAPGRGGTAQGTAALVRANTDEEALVPPGASTAASGAGAAAPTAGAAAPGAALVRPAAGGEPATSGEGMLSRLGVRRAFDLVELMSAFGVDRAYAARADHARRTLAPWAAAGGGQVLVAEGEAPRGPTTAAGPSHGAAAGAEAARTEEERHGPAAVAAASGLVPPGRRRATGPPAQLAAAADDPRSPQCAEGGDADPQGASASGSVQRDAGASTGSGWAGALVRSLLGRRRGASLVCAPGEALERGIGALRGAMAPNAQGTLPQGLDRAQVVVAHVAHHDGGHAVIAVECHALRTKRTAVPAEGPGEGRPRAHNRSKRPAGPR</sequence>
<dbReference type="Pfam" id="PF00293">
    <property type="entry name" value="NUDIX"/>
    <property type="match status" value="1"/>
</dbReference>
<feature type="region of interest" description="Disordered" evidence="2">
    <location>
        <begin position="470"/>
        <end position="496"/>
    </location>
</feature>
<accession>A0A1D8B2J4</accession>
<proteinExistence type="predicted"/>
<protein>
    <submittedName>
        <fullName evidence="4">DNA mismatch repair protein MutT</fullName>
    </submittedName>
</protein>
<keyword evidence="5" id="KW-1185">Reference proteome</keyword>
<feature type="region of interest" description="Disordered" evidence="2">
    <location>
        <begin position="296"/>
        <end position="389"/>
    </location>
</feature>
<evidence type="ECO:0000259" key="3">
    <source>
        <dbReference type="PROSITE" id="PS51462"/>
    </source>
</evidence>
<dbReference type="InterPro" id="IPR020084">
    <property type="entry name" value="NUDIX_hydrolase_CS"/>
</dbReference>
<dbReference type="InterPro" id="IPR015797">
    <property type="entry name" value="NUDIX_hydrolase-like_dom_sf"/>
</dbReference>
<feature type="domain" description="Nudix hydrolase" evidence="3">
    <location>
        <begin position="14"/>
        <end position="150"/>
    </location>
</feature>
<feature type="compositionally biased region" description="Low complexity" evidence="2">
    <location>
        <begin position="299"/>
        <end position="316"/>
    </location>
</feature>
<dbReference type="KEGG" id="phon:BH719_05455"/>
<dbReference type="GO" id="GO:0006754">
    <property type="term" value="P:ATP biosynthetic process"/>
    <property type="evidence" value="ECO:0007669"/>
    <property type="project" value="TreeGrafter"/>
</dbReference>
<dbReference type="Proteomes" id="UP000095214">
    <property type="component" value="Chromosome"/>
</dbReference>
<evidence type="ECO:0000313" key="5">
    <source>
        <dbReference type="Proteomes" id="UP000095214"/>
    </source>
</evidence>
<feature type="compositionally biased region" description="Low complexity" evidence="2">
    <location>
        <begin position="344"/>
        <end position="354"/>
    </location>
</feature>
<dbReference type="STRING" id="178339.BH719_05455"/>
<dbReference type="PROSITE" id="PS51462">
    <property type="entry name" value="NUDIX"/>
    <property type="match status" value="1"/>
</dbReference>
<dbReference type="GO" id="GO:0006167">
    <property type="term" value="P:AMP biosynthetic process"/>
    <property type="evidence" value="ECO:0007669"/>
    <property type="project" value="TreeGrafter"/>
</dbReference>
<evidence type="ECO:0000313" key="4">
    <source>
        <dbReference type="EMBL" id="AOS47377.1"/>
    </source>
</evidence>
<organism evidence="4 5">
    <name type="scientific">Pauljensenia hongkongensis</name>
    <dbReference type="NCBI Taxonomy" id="178339"/>
    <lineage>
        <taxon>Bacteria</taxon>
        <taxon>Bacillati</taxon>
        <taxon>Actinomycetota</taxon>
        <taxon>Actinomycetes</taxon>
        <taxon>Actinomycetales</taxon>
        <taxon>Actinomycetaceae</taxon>
        <taxon>Pauljensenia</taxon>
    </lineage>
</organism>
<dbReference type="PROSITE" id="PS00893">
    <property type="entry name" value="NUDIX_BOX"/>
    <property type="match status" value="1"/>
</dbReference>
<dbReference type="SUPFAM" id="SSF55811">
    <property type="entry name" value="Nudix"/>
    <property type="match status" value="1"/>
</dbReference>
<dbReference type="EMBL" id="CP017298">
    <property type="protein sequence ID" value="AOS47377.1"/>
    <property type="molecule type" value="Genomic_DNA"/>
</dbReference>
<name>A0A1D8B2J4_9ACTO</name>
<dbReference type="OrthoDB" id="4287477at2"/>
<evidence type="ECO:0000256" key="1">
    <source>
        <dbReference type="ARBA" id="ARBA00022801"/>
    </source>
</evidence>
<dbReference type="CDD" id="cd03673">
    <property type="entry name" value="NUDIX_Ap6A_hydrolase"/>
    <property type="match status" value="1"/>
</dbReference>
<dbReference type="AlphaFoldDB" id="A0A1D8B2J4"/>
<keyword evidence="1" id="KW-0378">Hydrolase</keyword>
<dbReference type="GO" id="GO:0004081">
    <property type="term" value="F:bis(5'-nucleosyl)-tetraphosphatase (asymmetrical) activity"/>
    <property type="evidence" value="ECO:0007669"/>
    <property type="project" value="TreeGrafter"/>
</dbReference>
<dbReference type="InterPro" id="IPR051325">
    <property type="entry name" value="Nudix_hydrolase_domain"/>
</dbReference>